<protein>
    <recommendedName>
        <fullName evidence="1">HTH cro/C1-type domain-containing protein</fullName>
    </recommendedName>
</protein>
<organism evidence="2 3">
    <name type="scientific">Butyricicoccus porcorum</name>
    <dbReference type="NCBI Taxonomy" id="1945634"/>
    <lineage>
        <taxon>Bacteria</taxon>
        <taxon>Bacillati</taxon>
        <taxon>Bacillota</taxon>
        <taxon>Clostridia</taxon>
        <taxon>Eubacteriales</taxon>
        <taxon>Butyricicoccaceae</taxon>
        <taxon>Butyricicoccus</taxon>
    </lineage>
</organism>
<proteinExistence type="predicted"/>
<dbReference type="InterPro" id="IPR001387">
    <property type="entry name" value="Cro/C1-type_HTH"/>
</dbReference>
<dbReference type="GO" id="GO:0003677">
    <property type="term" value="F:DNA binding"/>
    <property type="evidence" value="ECO:0007669"/>
    <property type="project" value="InterPro"/>
</dbReference>
<evidence type="ECO:0000313" key="3">
    <source>
        <dbReference type="Proteomes" id="UP000194903"/>
    </source>
</evidence>
<dbReference type="Pfam" id="PF13560">
    <property type="entry name" value="HTH_31"/>
    <property type="match status" value="1"/>
</dbReference>
<accession>A0A252F2L2</accession>
<keyword evidence="3" id="KW-1185">Reference proteome</keyword>
<name>A0A252F2L2_9FIRM</name>
<dbReference type="SMART" id="SM00530">
    <property type="entry name" value="HTH_XRE"/>
    <property type="match status" value="1"/>
</dbReference>
<dbReference type="AlphaFoldDB" id="A0A252F2L2"/>
<dbReference type="Gene3D" id="1.10.260.40">
    <property type="entry name" value="lambda repressor-like DNA-binding domains"/>
    <property type="match status" value="1"/>
</dbReference>
<dbReference type="CDD" id="cd00093">
    <property type="entry name" value="HTH_XRE"/>
    <property type="match status" value="1"/>
</dbReference>
<dbReference type="InterPro" id="IPR010982">
    <property type="entry name" value="Lambda_DNA-bd_dom_sf"/>
</dbReference>
<evidence type="ECO:0000313" key="2">
    <source>
        <dbReference type="EMBL" id="OUM20024.1"/>
    </source>
</evidence>
<dbReference type="Proteomes" id="UP000194903">
    <property type="component" value="Unassembled WGS sequence"/>
</dbReference>
<evidence type="ECO:0000259" key="1">
    <source>
        <dbReference type="PROSITE" id="PS50943"/>
    </source>
</evidence>
<comment type="caution">
    <text evidence="2">The sequence shown here is derived from an EMBL/GenBank/DDBJ whole genome shotgun (WGS) entry which is preliminary data.</text>
</comment>
<dbReference type="OrthoDB" id="1624259at2"/>
<feature type="domain" description="HTH cro/C1-type" evidence="1">
    <location>
        <begin position="8"/>
        <end position="59"/>
    </location>
</feature>
<gene>
    <name evidence="2" type="ORF">CBW42_09785</name>
</gene>
<dbReference type="RefSeq" id="WP_087020687.1">
    <property type="nucleotide sequence ID" value="NZ_NHOC01000008.1"/>
</dbReference>
<reference evidence="2 3" key="1">
    <citation type="submission" date="2017-05" db="EMBL/GenBank/DDBJ databases">
        <title>Butyricicoccus porcorum sp. nov. a butyrate-producing bacterium from the swine intestinal tract.</title>
        <authorList>
            <person name="Trachsel J."/>
            <person name="Humphrey S."/>
            <person name="Allen H.K."/>
        </authorList>
    </citation>
    <scope>NUCLEOTIDE SEQUENCE [LARGE SCALE GENOMIC DNA]</scope>
    <source>
        <strain evidence="2">BB10</strain>
    </source>
</reference>
<dbReference type="EMBL" id="NHOC01000008">
    <property type="protein sequence ID" value="OUM20024.1"/>
    <property type="molecule type" value="Genomic_DNA"/>
</dbReference>
<dbReference type="SUPFAM" id="SSF47413">
    <property type="entry name" value="lambda repressor-like DNA-binding domains"/>
    <property type="match status" value="1"/>
</dbReference>
<sequence length="142" mass="16535">MQNIYQSARMAAGLTQEKAAELLNISVESIRAYETDKRVPPNQIVSDMTDIYQTPHLALQHLRQDPLARNWLPDTQHRTLEQATIRLYRQIREFALNHRTDELIDIAEDGVIDENERPKFDKIMTELEEIVNTVYSLRIDGC</sequence>
<dbReference type="PROSITE" id="PS50943">
    <property type="entry name" value="HTH_CROC1"/>
    <property type="match status" value="1"/>
</dbReference>